<sequence length="164" mass="19650">METLLPRDKDEFLDCLETVKVLEQSEFETYSIVKHTETQEHYLRYFLVHIKWMEGGQRDEYDHFLPIDSDDVLGFLFGEQPFHFPDNWRRPYLRSGNDNRLIPFDPTENYGLEEEAKAELAMRAELEHFKQQMLNAENLSAEERENLTRAYFAKLDEILKKPEE</sequence>
<proteinExistence type="predicted"/>
<comment type="caution">
    <text evidence="1">The sequence shown here is derived from an EMBL/GenBank/DDBJ whole genome shotgun (WGS) entry which is preliminary data.</text>
</comment>
<evidence type="ECO:0000313" key="1">
    <source>
        <dbReference type="EMBL" id="RNB86508.1"/>
    </source>
</evidence>
<protein>
    <submittedName>
        <fullName evidence="1">Uncharacterized protein</fullName>
    </submittedName>
</protein>
<dbReference type="EMBL" id="RHHT01000002">
    <property type="protein sequence ID" value="RNB86508.1"/>
    <property type="molecule type" value="Genomic_DNA"/>
</dbReference>
<name>A0A3M8DEU4_9BACL</name>
<organism evidence="1 2">
    <name type="scientific">Brevibacillus panacihumi</name>
    <dbReference type="NCBI Taxonomy" id="497735"/>
    <lineage>
        <taxon>Bacteria</taxon>
        <taxon>Bacillati</taxon>
        <taxon>Bacillota</taxon>
        <taxon>Bacilli</taxon>
        <taxon>Bacillales</taxon>
        <taxon>Paenibacillaceae</taxon>
        <taxon>Brevibacillus</taxon>
    </lineage>
</organism>
<reference evidence="1 2" key="1">
    <citation type="submission" date="2018-10" db="EMBL/GenBank/DDBJ databases">
        <title>Phylogenomics of Brevibacillus.</title>
        <authorList>
            <person name="Dunlap C."/>
        </authorList>
    </citation>
    <scope>NUCLEOTIDE SEQUENCE [LARGE SCALE GENOMIC DNA]</scope>
    <source>
        <strain evidence="1 2">JCM 15085</strain>
    </source>
</reference>
<evidence type="ECO:0000313" key="2">
    <source>
        <dbReference type="Proteomes" id="UP000281915"/>
    </source>
</evidence>
<accession>A0A3M8DEU4</accession>
<dbReference type="RefSeq" id="WP_122911988.1">
    <property type="nucleotide sequence ID" value="NZ_RHHT01000002.1"/>
</dbReference>
<dbReference type="Proteomes" id="UP000281915">
    <property type="component" value="Unassembled WGS sequence"/>
</dbReference>
<gene>
    <name evidence="1" type="ORF">EDM58_02650</name>
</gene>
<dbReference type="AlphaFoldDB" id="A0A3M8DEU4"/>